<evidence type="ECO:0000313" key="2">
    <source>
        <dbReference type="Proteomes" id="UP000821866"/>
    </source>
</evidence>
<reference evidence="1" key="2">
    <citation type="submission" date="2021-09" db="EMBL/GenBank/DDBJ databases">
        <authorList>
            <person name="Jia N."/>
            <person name="Wang J."/>
            <person name="Shi W."/>
            <person name="Du L."/>
            <person name="Sun Y."/>
            <person name="Zhan W."/>
            <person name="Jiang J."/>
            <person name="Wang Q."/>
            <person name="Zhang B."/>
            <person name="Ji P."/>
            <person name="Sakyi L.B."/>
            <person name="Cui X."/>
            <person name="Yuan T."/>
            <person name="Jiang B."/>
            <person name="Yang W."/>
            <person name="Lam T.T.-Y."/>
            <person name="Chang Q."/>
            <person name="Ding S."/>
            <person name="Wang X."/>
            <person name="Zhu J."/>
            <person name="Ruan X."/>
            <person name="Zhao L."/>
            <person name="Wei J."/>
            <person name="Que T."/>
            <person name="Du C."/>
            <person name="Cheng J."/>
            <person name="Dai P."/>
            <person name="Han X."/>
            <person name="Huang E."/>
            <person name="Gao Y."/>
            <person name="Liu J."/>
            <person name="Shao H."/>
            <person name="Ye R."/>
            <person name="Li L."/>
            <person name="Wei W."/>
            <person name="Wang X."/>
            <person name="Wang C."/>
            <person name="Huo Q."/>
            <person name="Li W."/>
            <person name="Guo W."/>
            <person name="Chen H."/>
            <person name="Chen S."/>
            <person name="Zhou L."/>
            <person name="Zhou L."/>
            <person name="Ni X."/>
            <person name="Tian J."/>
            <person name="Zhou Y."/>
            <person name="Sheng Y."/>
            <person name="Liu T."/>
            <person name="Pan Y."/>
            <person name="Xia L."/>
            <person name="Li J."/>
            <person name="Zhao F."/>
            <person name="Cao W."/>
        </authorList>
    </citation>
    <scope>NUCLEOTIDE SEQUENCE</scope>
    <source>
        <strain evidence="1">Rmic-2018</strain>
        <tissue evidence="1">Larvae</tissue>
    </source>
</reference>
<organism evidence="1 2">
    <name type="scientific">Rhipicephalus microplus</name>
    <name type="common">Cattle tick</name>
    <name type="synonym">Boophilus microplus</name>
    <dbReference type="NCBI Taxonomy" id="6941"/>
    <lineage>
        <taxon>Eukaryota</taxon>
        <taxon>Metazoa</taxon>
        <taxon>Ecdysozoa</taxon>
        <taxon>Arthropoda</taxon>
        <taxon>Chelicerata</taxon>
        <taxon>Arachnida</taxon>
        <taxon>Acari</taxon>
        <taxon>Parasitiformes</taxon>
        <taxon>Ixodida</taxon>
        <taxon>Ixodoidea</taxon>
        <taxon>Ixodidae</taxon>
        <taxon>Rhipicephalinae</taxon>
        <taxon>Rhipicephalus</taxon>
        <taxon>Boophilus</taxon>
    </lineage>
</organism>
<gene>
    <name evidence="1" type="ORF">HPB51_019873</name>
</gene>
<protein>
    <submittedName>
        <fullName evidence="1">Uncharacterized protein</fullName>
    </submittedName>
</protein>
<dbReference type="Proteomes" id="UP000821866">
    <property type="component" value="Chromosome 9"/>
</dbReference>
<name>A0A9J6D6T8_RHIMP</name>
<reference evidence="1" key="1">
    <citation type="journal article" date="2020" name="Cell">
        <title>Large-Scale Comparative Analyses of Tick Genomes Elucidate Their Genetic Diversity and Vector Capacities.</title>
        <authorList>
            <consortium name="Tick Genome and Microbiome Consortium (TIGMIC)"/>
            <person name="Jia N."/>
            <person name="Wang J."/>
            <person name="Shi W."/>
            <person name="Du L."/>
            <person name="Sun Y."/>
            <person name="Zhan W."/>
            <person name="Jiang J.F."/>
            <person name="Wang Q."/>
            <person name="Zhang B."/>
            <person name="Ji P."/>
            <person name="Bell-Sakyi L."/>
            <person name="Cui X.M."/>
            <person name="Yuan T.T."/>
            <person name="Jiang B.G."/>
            <person name="Yang W.F."/>
            <person name="Lam T.T."/>
            <person name="Chang Q.C."/>
            <person name="Ding S.J."/>
            <person name="Wang X.J."/>
            <person name="Zhu J.G."/>
            <person name="Ruan X.D."/>
            <person name="Zhao L."/>
            <person name="Wei J.T."/>
            <person name="Ye R.Z."/>
            <person name="Que T.C."/>
            <person name="Du C.H."/>
            <person name="Zhou Y.H."/>
            <person name="Cheng J.X."/>
            <person name="Dai P.F."/>
            <person name="Guo W.B."/>
            <person name="Han X.H."/>
            <person name="Huang E.J."/>
            <person name="Li L.F."/>
            <person name="Wei W."/>
            <person name="Gao Y.C."/>
            <person name="Liu J.Z."/>
            <person name="Shao H.Z."/>
            <person name="Wang X."/>
            <person name="Wang C.C."/>
            <person name="Yang T.C."/>
            <person name="Huo Q.B."/>
            <person name="Li W."/>
            <person name="Chen H.Y."/>
            <person name="Chen S.E."/>
            <person name="Zhou L.G."/>
            <person name="Ni X.B."/>
            <person name="Tian J.H."/>
            <person name="Sheng Y."/>
            <person name="Liu T."/>
            <person name="Pan Y.S."/>
            <person name="Xia L.Y."/>
            <person name="Li J."/>
            <person name="Zhao F."/>
            <person name="Cao W.C."/>
        </authorList>
    </citation>
    <scope>NUCLEOTIDE SEQUENCE</scope>
    <source>
        <strain evidence="1">Rmic-2018</strain>
    </source>
</reference>
<comment type="caution">
    <text evidence="1">The sequence shown here is derived from an EMBL/GenBank/DDBJ whole genome shotgun (WGS) entry which is preliminary data.</text>
</comment>
<dbReference type="AlphaFoldDB" id="A0A9J6D6T8"/>
<keyword evidence="2" id="KW-1185">Reference proteome</keyword>
<sequence>MPRLMKAGKAALQITLRDDLCLRIHPTNNTFTAATTHSAEAELLKTLTSLTIGGHAYPCVAYVAPPPGATRKVISNAFDDEATTQLYEDLVKRNPEYSILTVRRMGKTHSILITFDANGVPHSNKYMGDIHPCTPYR</sequence>
<proteinExistence type="predicted"/>
<evidence type="ECO:0000313" key="1">
    <source>
        <dbReference type="EMBL" id="KAH8009804.1"/>
    </source>
</evidence>
<dbReference type="EMBL" id="JABSTU010000011">
    <property type="protein sequence ID" value="KAH8009804.1"/>
    <property type="molecule type" value="Genomic_DNA"/>
</dbReference>
<accession>A0A9J6D6T8</accession>